<dbReference type="Proteomes" id="UP000095283">
    <property type="component" value="Unplaced"/>
</dbReference>
<keyword evidence="2" id="KW-1133">Transmembrane helix</keyword>
<evidence type="ECO:0000313" key="4">
    <source>
        <dbReference type="WBParaSite" id="Hba_04151"/>
    </source>
</evidence>
<accession>A0A1I7WGN5</accession>
<protein>
    <submittedName>
        <fullName evidence="4">Uncharacterized protein</fullName>
    </submittedName>
</protein>
<name>A0A1I7WGN5_HETBA</name>
<feature type="transmembrane region" description="Helical" evidence="2">
    <location>
        <begin position="305"/>
        <end position="323"/>
    </location>
</feature>
<evidence type="ECO:0000256" key="2">
    <source>
        <dbReference type="SAM" id="Phobius"/>
    </source>
</evidence>
<keyword evidence="2" id="KW-0812">Transmembrane</keyword>
<dbReference type="AlphaFoldDB" id="A0A1I7WGN5"/>
<sequence>MIVMSLLYLCNPNKPSTLISYSSITYTSVFTLDNIIIWNVEELYYCYYWHCRGPGLISRVQRVDPDWERPARRRVEEDHPLQFARDYTCAQPLFLLTLEDYIPKDSPHHRGMRERMKSSRFISIERLLLTLPPPILANRYPEEDLRGIPNFNLYIVYANTPVSCRKPILSSLFQTHNLGNYHFRHRKSTKETIVQTIRIVSAADSRPISIAVYVDQNQVSILIKRESEEADLEEVRKERPTKSSHTTETLQSKEVGRKIKSARVERRNNGGILLAQFFRINSPYFGKTQERRYREERSRERSQRSIGLIIVIGIILACKCYLYKAIFMGTNKRIIISAQERVELGSTPTAPPQIPIEQFVLKCMYHKLSPSNTLNK</sequence>
<evidence type="ECO:0000256" key="1">
    <source>
        <dbReference type="SAM" id="MobiDB-lite"/>
    </source>
</evidence>
<dbReference type="WBParaSite" id="Hba_04151">
    <property type="protein sequence ID" value="Hba_04151"/>
    <property type="gene ID" value="Hba_04151"/>
</dbReference>
<evidence type="ECO:0000313" key="3">
    <source>
        <dbReference type="Proteomes" id="UP000095283"/>
    </source>
</evidence>
<reference evidence="4" key="1">
    <citation type="submission" date="2016-11" db="UniProtKB">
        <authorList>
            <consortium name="WormBaseParasite"/>
        </authorList>
    </citation>
    <scope>IDENTIFICATION</scope>
</reference>
<feature type="region of interest" description="Disordered" evidence="1">
    <location>
        <begin position="233"/>
        <end position="255"/>
    </location>
</feature>
<keyword evidence="2" id="KW-0472">Membrane</keyword>
<keyword evidence="3" id="KW-1185">Reference proteome</keyword>
<organism evidence="3 4">
    <name type="scientific">Heterorhabditis bacteriophora</name>
    <name type="common">Entomopathogenic nematode worm</name>
    <dbReference type="NCBI Taxonomy" id="37862"/>
    <lineage>
        <taxon>Eukaryota</taxon>
        <taxon>Metazoa</taxon>
        <taxon>Ecdysozoa</taxon>
        <taxon>Nematoda</taxon>
        <taxon>Chromadorea</taxon>
        <taxon>Rhabditida</taxon>
        <taxon>Rhabditina</taxon>
        <taxon>Rhabditomorpha</taxon>
        <taxon>Strongyloidea</taxon>
        <taxon>Heterorhabditidae</taxon>
        <taxon>Heterorhabditis</taxon>
    </lineage>
</organism>
<feature type="compositionally biased region" description="Polar residues" evidence="1">
    <location>
        <begin position="243"/>
        <end position="252"/>
    </location>
</feature>
<proteinExistence type="predicted"/>